<gene>
    <name evidence="1" type="ORF">BpHYR1_008465</name>
</gene>
<name>A0A3M7SA10_BRAPC</name>
<evidence type="ECO:0000313" key="1">
    <source>
        <dbReference type="EMBL" id="RNA32612.1"/>
    </source>
</evidence>
<keyword evidence="2" id="KW-1185">Reference proteome</keyword>
<dbReference type="Proteomes" id="UP000276133">
    <property type="component" value="Unassembled WGS sequence"/>
</dbReference>
<accession>A0A3M7SA10</accession>
<dbReference type="OrthoDB" id="10166438at2759"/>
<protein>
    <submittedName>
        <fullName evidence="1">Uncharacterized protein</fullName>
    </submittedName>
</protein>
<sequence length="281" mass="33211">MIFFDYRIITRIDCVRFLYIALTSSRILYKLFKHELIIKCHIRKILTKLLDIECFNEFKRSKLLNKIRSPSMPECFFIAHSYFIEFHCDDIEKMIVNFATYTFFVPPLKVELDFYYNILIINNKQKCKNKNVFYGVNAHENNHLLNEIKSSNQCIQITNVSKLNSENEAIKKLIIGGETDSSFFSPGTKRKAERTYSSTSDSKAIETISILIFNHNKPFTNRLRSEIMKRFLNDKGQTLGFYEKKFHNEMEEIKKDLLKLVPKNSNFKELWKKAGDSFKND</sequence>
<proteinExistence type="predicted"/>
<organism evidence="1 2">
    <name type="scientific">Brachionus plicatilis</name>
    <name type="common">Marine rotifer</name>
    <name type="synonym">Brachionus muelleri</name>
    <dbReference type="NCBI Taxonomy" id="10195"/>
    <lineage>
        <taxon>Eukaryota</taxon>
        <taxon>Metazoa</taxon>
        <taxon>Spiralia</taxon>
        <taxon>Gnathifera</taxon>
        <taxon>Rotifera</taxon>
        <taxon>Eurotatoria</taxon>
        <taxon>Monogononta</taxon>
        <taxon>Pseudotrocha</taxon>
        <taxon>Ploima</taxon>
        <taxon>Brachionidae</taxon>
        <taxon>Brachionus</taxon>
    </lineage>
</organism>
<dbReference type="AlphaFoldDB" id="A0A3M7SA10"/>
<comment type="caution">
    <text evidence="1">The sequence shown here is derived from an EMBL/GenBank/DDBJ whole genome shotgun (WGS) entry which is preliminary data.</text>
</comment>
<reference evidence="1 2" key="1">
    <citation type="journal article" date="2018" name="Sci. Rep.">
        <title>Genomic signatures of local adaptation to the degree of environmental predictability in rotifers.</title>
        <authorList>
            <person name="Franch-Gras L."/>
            <person name="Hahn C."/>
            <person name="Garcia-Roger E.M."/>
            <person name="Carmona M.J."/>
            <person name="Serra M."/>
            <person name="Gomez A."/>
        </authorList>
    </citation>
    <scope>NUCLEOTIDE SEQUENCE [LARGE SCALE GENOMIC DNA]</scope>
    <source>
        <strain evidence="1">HYR1</strain>
    </source>
</reference>
<dbReference type="EMBL" id="REGN01001779">
    <property type="protein sequence ID" value="RNA32612.1"/>
    <property type="molecule type" value="Genomic_DNA"/>
</dbReference>
<evidence type="ECO:0000313" key="2">
    <source>
        <dbReference type="Proteomes" id="UP000276133"/>
    </source>
</evidence>